<dbReference type="SUPFAM" id="SSF51735">
    <property type="entry name" value="NAD(P)-binding Rossmann-fold domains"/>
    <property type="match status" value="1"/>
</dbReference>
<evidence type="ECO:0000256" key="1">
    <source>
        <dbReference type="SAM" id="MobiDB-lite"/>
    </source>
</evidence>
<dbReference type="InterPro" id="IPR001509">
    <property type="entry name" value="Epimerase_deHydtase"/>
</dbReference>
<dbReference type="Proteomes" id="UP001596417">
    <property type="component" value="Unassembled WGS sequence"/>
</dbReference>
<evidence type="ECO:0000313" key="3">
    <source>
        <dbReference type="EMBL" id="MFC7189270.1"/>
    </source>
</evidence>
<feature type="region of interest" description="Disordered" evidence="1">
    <location>
        <begin position="1"/>
        <end position="27"/>
    </location>
</feature>
<keyword evidence="4" id="KW-1185">Reference proteome</keyword>
<dbReference type="AlphaFoldDB" id="A0ABD5YS39"/>
<dbReference type="Gene3D" id="3.40.50.720">
    <property type="entry name" value="NAD(P)-binding Rossmann-like Domain"/>
    <property type="match status" value="1"/>
</dbReference>
<proteinExistence type="predicted"/>
<organism evidence="3 4">
    <name type="scientific">Halocatena marina</name>
    <dbReference type="NCBI Taxonomy" id="2934937"/>
    <lineage>
        <taxon>Archaea</taxon>
        <taxon>Methanobacteriati</taxon>
        <taxon>Methanobacteriota</taxon>
        <taxon>Stenosarchaea group</taxon>
        <taxon>Halobacteria</taxon>
        <taxon>Halobacteriales</taxon>
        <taxon>Natronomonadaceae</taxon>
        <taxon>Halocatena</taxon>
    </lineage>
</organism>
<sequence>METVDPTEPETLASDAPVIDHDDPPHPDSCYGITKVAGEAIGNYYARRYDIEAVNVRIGWLMSEEKLHETQQSENPFPKANARFARAMWLSLRDCRAAMFAAATAPIPQNPLTVHAISQNDERCLALTHTLRSLEYEPQDNAAEALKDR</sequence>
<evidence type="ECO:0000259" key="2">
    <source>
        <dbReference type="Pfam" id="PF01370"/>
    </source>
</evidence>
<gene>
    <name evidence="3" type="ORF">ACFQL7_05025</name>
</gene>
<dbReference type="RefSeq" id="WP_390204795.1">
    <property type="nucleotide sequence ID" value="NZ_JBHTAX010000001.1"/>
</dbReference>
<name>A0ABD5YS39_9EURY</name>
<dbReference type="InterPro" id="IPR036291">
    <property type="entry name" value="NAD(P)-bd_dom_sf"/>
</dbReference>
<dbReference type="Pfam" id="PF01370">
    <property type="entry name" value="Epimerase"/>
    <property type="match status" value="1"/>
</dbReference>
<comment type="caution">
    <text evidence="3">The sequence shown here is derived from an EMBL/GenBank/DDBJ whole genome shotgun (WGS) entry which is preliminary data.</text>
</comment>
<protein>
    <submittedName>
        <fullName evidence="3">NAD-dependent epimerase/dehydratase family protein</fullName>
    </submittedName>
</protein>
<reference evidence="3 4" key="1">
    <citation type="journal article" date="2019" name="Int. J. Syst. Evol. Microbiol.">
        <title>The Global Catalogue of Microorganisms (GCM) 10K type strain sequencing project: providing services to taxonomists for standard genome sequencing and annotation.</title>
        <authorList>
            <consortium name="The Broad Institute Genomics Platform"/>
            <consortium name="The Broad Institute Genome Sequencing Center for Infectious Disease"/>
            <person name="Wu L."/>
            <person name="Ma J."/>
        </authorList>
    </citation>
    <scope>NUCLEOTIDE SEQUENCE [LARGE SCALE GENOMIC DNA]</scope>
    <source>
        <strain evidence="3 4">RDMS1</strain>
    </source>
</reference>
<feature type="domain" description="NAD-dependent epimerase/dehydratase" evidence="2">
    <location>
        <begin position="20"/>
        <end position="86"/>
    </location>
</feature>
<dbReference type="EMBL" id="JBHTAX010000001">
    <property type="protein sequence ID" value="MFC7189270.1"/>
    <property type="molecule type" value="Genomic_DNA"/>
</dbReference>
<accession>A0ABD5YS39</accession>
<evidence type="ECO:0000313" key="4">
    <source>
        <dbReference type="Proteomes" id="UP001596417"/>
    </source>
</evidence>